<dbReference type="PANTHER" id="PTHR43792:SF1">
    <property type="entry name" value="N-ACETYLTRANSFERASE DOMAIN-CONTAINING PROTEIN"/>
    <property type="match status" value="1"/>
</dbReference>
<dbReference type="PROSITE" id="PS51186">
    <property type="entry name" value="GNAT"/>
    <property type="match status" value="1"/>
</dbReference>
<dbReference type="InterPro" id="IPR000182">
    <property type="entry name" value="GNAT_dom"/>
</dbReference>
<dbReference type="AlphaFoldDB" id="A0AAJ3HQR2"/>
<feature type="domain" description="N-acetyltransferase" evidence="1">
    <location>
        <begin position="8"/>
        <end position="177"/>
    </location>
</feature>
<accession>A0AAJ3HQR2</accession>
<dbReference type="InterPro" id="IPR051531">
    <property type="entry name" value="N-acetyltransferase"/>
</dbReference>
<organism evidence="2 3">
    <name type="scientific">Proteus hauseri ATCC 700826</name>
    <dbReference type="NCBI Taxonomy" id="1354271"/>
    <lineage>
        <taxon>Bacteria</taxon>
        <taxon>Pseudomonadati</taxon>
        <taxon>Pseudomonadota</taxon>
        <taxon>Gammaproteobacteria</taxon>
        <taxon>Enterobacterales</taxon>
        <taxon>Morganellaceae</taxon>
        <taxon>Proteus</taxon>
    </lineage>
</organism>
<dbReference type="SUPFAM" id="SSF55729">
    <property type="entry name" value="Acyl-CoA N-acyltransferases (Nat)"/>
    <property type="match status" value="1"/>
</dbReference>
<dbReference type="RefSeq" id="WP_064720679.1">
    <property type="nucleotide sequence ID" value="NZ_LXEV01000031.1"/>
</dbReference>
<reference evidence="2 3" key="1">
    <citation type="submission" date="2016-04" db="EMBL/GenBank/DDBJ databases">
        <title>ATOL: Assembling a taxonomically balanced genome-scale reconstruction of the evolutionary history of the Enterobacteriaceae.</title>
        <authorList>
            <person name="Plunkett G.III."/>
            <person name="Neeno-Eckwall E.C."/>
            <person name="Glasner J.D."/>
            <person name="Perna N.T."/>
        </authorList>
    </citation>
    <scope>NUCLEOTIDE SEQUENCE [LARGE SCALE GENOMIC DNA]</scope>
    <source>
        <strain evidence="2 3">ATCC 700826</strain>
    </source>
</reference>
<dbReference type="Pfam" id="PF13302">
    <property type="entry name" value="Acetyltransf_3"/>
    <property type="match status" value="1"/>
</dbReference>
<dbReference type="InterPro" id="IPR016181">
    <property type="entry name" value="Acyl_CoA_acyltransferase"/>
</dbReference>
<sequence>MKLETPRLQLRKWRESDKAPFFYHINSDVDVMRYFPSVLTQAESDKLVEMIKDKFIQQNGWGLWAVELKETEEFIGFVGLNIPQAVLPFNPCVEIGWRIAKTHWRKGYTYEAAIAVLKFAFEQLFLNEVVAFTAISNIPSQGVMKKLGMTETEYFLHPALDKGHPLAEHVLYKLSKQDFIFPSNV</sequence>
<proteinExistence type="predicted"/>
<protein>
    <submittedName>
        <fullName evidence="2">GNAT family acetyltransferase</fullName>
        <ecNumber evidence="2">2.3.1.-</ecNumber>
    </submittedName>
</protein>
<dbReference type="Gene3D" id="3.40.630.30">
    <property type="match status" value="1"/>
</dbReference>
<dbReference type="GO" id="GO:0016747">
    <property type="term" value="F:acyltransferase activity, transferring groups other than amino-acyl groups"/>
    <property type="evidence" value="ECO:0007669"/>
    <property type="project" value="InterPro"/>
</dbReference>
<dbReference type="Proteomes" id="UP000078250">
    <property type="component" value="Unassembled WGS sequence"/>
</dbReference>
<name>A0AAJ3HQR2_PROHU</name>
<comment type="caution">
    <text evidence="2">The sequence shown here is derived from an EMBL/GenBank/DDBJ whole genome shotgun (WGS) entry which is preliminary data.</text>
</comment>
<keyword evidence="2" id="KW-0012">Acyltransferase</keyword>
<gene>
    <name evidence="2" type="ORF">M997_2756</name>
</gene>
<keyword evidence="3" id="KW-1185">Reference proteome</keyword>
<evidence type="ECO:0000313" key="3">
    <source>
        <dbReference type="Proteomes" id="UP000078250"/>
    </source>
</evidence>
<dbReference type="PANTHER" id="PTHR43792">
    <property type="entry name" value="GNAT FAMILY, PUTATIVE (AFU_ORTHOLOGUE AFUA_3G00765)-RELATED-RELATED"/>
    <property type="match status" value="1"/>
</dbReference>
<evidence type="ECO:0000259" key="1">
    <source>
        <dbReference type="PROSITE" id="PS51186"/>
    </source>
</evidence>
<dbReference type="EMBL" id="LXEV01000031">
    <property type="protein sequence ID" value="OAT45580.1"/>
    <property type="molecule type" value="Genomic_DNA"/>
</dbReference>
<dbReference type="EC" id="2.3.1.-" evidence="2"/>
<keyword evidence="2" id="KW-0808">Transferase</keyword>
<evidence type="ECO:0000313" key="2">
    <source>
        <dbReference type="EMBL" id="OAT45580.1"/>
    </source>
</evidence>